<evidence type="ECO:0000313" key="3">
    <source>
        <dbReference type="EMBL" id="MEQ2236158.1"/>
    </source>
</evidence>
<feature type="region of interest" description="Disordered" evidence="1">
    <location>
        <begin position="84"/>
        <end position="108"/>
    </location>
</feature>
<keyword evidence="2" id="KW-0472">Membrane</keyword>
<proteinExistence type="predicted"/>
<keyword evidence="2" id="KW-0812">Transmembrane</keyword>
<reference evidence="3 4" key="1">
    <citation type="submission" date="2021-06" db="EMBL/GenBank/DDBJ databases">
        <authorList>
            <person name="Palmer J.M."/>
        </authorList>
    </citation>
    <scope>NUCLEOTIDE SEQUENCE [LARGE SCALE GENOMIC DNA]</scope>
    <source>
        <strain evidence="4">if_2019</strain>
        <tissue evidence="3">Muscle</tissue>
    </source>
</reference>
<feature type="transmembrane region" description="Helical" evidence="2">
    <location>
        <begin position="58"/>
        <end position="78"/>
    </location>
</feature>
<evidence type="ECO:0000256" key="2">
    <source>
        <dbReference type="SAM" id="Phobius"/>
    </source>
</evidence>
<dbReference type="EMBL" id="JAHRIQ010047010">
    <property type="protein sequence ID" value="MEQ2236158.1"/>
    <property type="molecule type" value="Genomic_DNA"/>
</dbReference>
<protein>
    <submittedName>
        <fullName evidence="3">Uncharacterized protein</fullName>
    </submittedName>
</protein>
<keyword evidence="4" id="KW-1185">Reference proteome</keyword>
<organism evidence="3 4">
    <name type="scientific">Ilyodon furcidens</name>
    <name type="common">goldbreast splitfin</name>
    <dbReference type="NCBI Taxonomy" id="33524"/>
    <lineage>
        <taxon>Eukaryota</taxon>
        <taxon>Metazoa</taxon>
        <taxon>Chordata</taxon>
        <taxon>Craniata</taxon>
        <taxon>Vertebrata</taxon>
        <taxon>Euteleostomi</taxon>
        <taxon>Actinopterygii</taxon>
        <taxon>Neopterygii</taxon>
        <taxon>Teleostei</taxon>
        <taxon>Neoteleostei</taxon>
        <taxon>Acanthomorphata</taxon>
        <taxon>Ovalentaria</taxon>
        <taxon>Atherinomorphae</taxon>
        <taxon>Cyprinodontiformes</taxon>
        <taxon>Goodeidae</taxon>
        <taxon>Ilyodon</taxon>
    </lineage>
</organism>
<keyword evidence="2" id="KW-1133">Transmembrane helix</keyword>
<dbReference type="Proteomes" id="UP001482620">
    <property type="component" value="Unassembled WGS sequence"/>
</dbReference>
<gene>
    <name evidence="3" type="ORF">ILYODFUR_009555</name>
</gene>
<evidence type="ECO:0000256" key="1">
    <source>
        <dbReference type="SAM" id="MobiDB-lite"/>
    </source>
</evidence>
<comment type="caution">
    <text evidence="3">The sequence shown here is derived from an EMBL/GenBank/DDBJ whole genome shotgun (WGS) entry which is preliminary data.</text>
</comment>
<name>A0ABV0TW73_9TELE</name>
<feature type="compositionally biased region" description="Basic residues" evidence="1">
    <location>
        <begin position="86"/>
        <end position="99"/>
    </location>
</feature>
<sequence length="108" mass="12136">MKRVSWTLKETWVLVSLAQGHGTTGTPWWLMVVTVKQASAGGLSCSEFWLSGDSTLELRMGVISYDLIISFLRLFAVFRQELGRERSRKTCSKGPKVRNRTPDGSVED</sequence>
<evidence type="ECO:0000313" key="4">
    <source>
        <dbReference type="Proteomes" id="UP001482620"/>
    </source>
</evidence>
<accession>A0ABV0TW73</accession>